<dbReference type="AlphaFoldDB" id="A0A918F811"/>
<dbReference type="EMBL" id="BMQL01000021">
    <property type="protein sequence ID" value="GGR17801.1"/>
    <property type="molecule type" value="Genomic_DNA"/>
</dbReference>
<protein>
    <recommendedName>
        <fullName evidence="4">DUF4397 domain-containing protein</fullName>
    </recommendedName>
</protein>
<feature type="signal peptide" evidence="1">
    <location>
        <begin position="1"/>
        <end position="23"/>
    </location>
</feature>
<feature type="chain" id="PRO_5037760549" description="DUF4397 domain-containing protein" evidence="1">
    <location>
        <begin position="24"/>
        <end position="116"/>
    </location>
</feature>
<reference evidence="2" key="1">
    <citation type="journal article" date="2014" name="Int. J. Syst. Evol. Microbiol.">
        <title>Complete genome sequence of Corynebacterium casei LMG S-19264T (=DSM 44701T), isolated from a smear-ripened cheese.</title>
        <authorList>
            <consortium name="US DOE Joint Genome Institute (JGI-PGF)"/>
            <person name="Walter F."/>
            <person name="Albersmeier A."/>
            <person name="Kalinowski J."/>
            <person name="Ruckert C."/>
        </authorList>
    </citation>
    <scope>NUCLEOTIDE SEQUENCE</scope>
    <source>
        <strain evidence="2">JCM 31311</strain>
    </source>
</reference>
<comment type="caution">
    <text evidence="2">The sequence shown here is derived from an EMBL/GenBank/DDBJ whole genome shotgun (WGS) entry which is preliminary data.</text>
</comment>
<accession>A0A918F811</accession>
<reference evidence="2" key="2">
    <citation type="submission" date="2020-09" db="EMBL/GenBank/DDBJ databases">
        <authorList>
            <person name="Sun Q."/>
            <person name="Ohkuma M."/>
        </authorList>
    </citation>
    <scope>NUCLEOTIDE SEQUENCE</scope>
    <source>
        <strain evidence="2">JCM 31311</strain>
    </source>
</reference>
<evidence type="ECO:0000313" key="3">
    <source>
        <dbReference type="Proteomes" id="UP000603865"/>
    </source>
</evidence>
<sequence>MKVSKCVTALFLTASLLSVPAFAQQTTPSITPISTQASVDQGLDLYVNGTLVASGALAYSNTIITLGAAGLSTITAYQHGASTSTGNPVYSSSYHSTMPDQVIHLVIGGTYNVFAY</sequence>
<organism evidence="2 3">
    <name type="scientific">Deinococcus ruber</name>
    <dbReference type="NCBI Taxonomy" id="1848197"/>
    <lineage>
        <taxon>Bacteria</taxon>
        <taxon>Thermotogati</taxon>
        <taxon>Deinococcota</taxon>
        <taxon>Deinococci</taxon>
        <taxon>Deinococcales</taxon>
        <taxon>Deinococcaceae</taxon>
        <taxon>Deinococcus</taxon>
    </lineage>
</organism>
<proteinExistence type="predicted"/>
<evidence type="ECO:0008006" key="4">
    <source>
        <dbReference type="Google" id="ProtNLM"/>
    </source>
</evidence>
<gene>
    <name evidence="2" type="ORF">GCM10008957_33180</name>
</gene>
<dbReference type="Proteomes" id="UP000603865">
    <property type="component" value="Unassembled WGS sequence"/>
</dbReference>
<evidence type="ECO:0000313" key="2">
    <source>
        <dbReference type="EMBL" id="GGR17801.1"/>
    </source>
</evidence>
<name>A0A918F811_9DEIO</name>
<keyword evidence="1" id="KW-0732">Signal</keyword>
<dbReference type="RefSeq" id="WP_189091636.1">
    <property type="nucleotide sequence ID" value="NZ_BMQL01000021.1"/>
</dbReference>
<evidence type="ECO:0000256" key="1">
    <source>
        <dbReference type="SAM" id="SignalP"/>
    </source>
</evidence>
<keyword evidence="3" id="KW-1185">Reference proteome</keyword>